<dbReference type="GO" id="GO:0004674">
    <property type="term" value="F:protein serine/threonine kinase activity"/>
    <property type="evidence" value="ECO:0007669"/>
    <property type="project" value="UniProtKB-KW"/>
</dbReference>
<feature type="compositionally biased region" description="Acidic residues" evidence="6">
    <location>
        <begin position="327"/>
        <end position="352"/>
    </location>
</feature>
<evidence type="ECO:0000256" key="2">
    <source>
        <dbReference type="ARBA" id="ARBA00022679"/>
    </source>
</evidence>
<keyword evidence="1" id="KW-0723">Serine/threonine-protein kinase</keyword>
<evidence type="ECO:0000259" key="7">
    <source>
        <dbReference type="PROSITE" id="PS50011"/>
    </source>
</evidence>
<dbReference type="InterPro" id="IPR000719">
    <property type="entry name" value="Prot_kinase_dom"/>
</dbReference>
<evidence type="ECO:0000256" key="4">
    <source>
        <dbReference type="ARBA" id="ARBA00022777"/>
    </source>
</evidence>
<comment type="caution">
    <text evidence="8">The sequence shown here is derived from an EMBL/GenBank/DDBJ whole genome shotgun (WGS) entry which is preliminary data.</text>
</comment>
<dbReference type="GO" id="GO:0005634">
    <property type="term" value="C:nucleus"/>
    <property type="evidence" value="ECO:0007669"/>
    <property type="project" value="TreeGrafter"/>
</dbReference>
<feature type="compositionally biased region" description="Polar residues" evidence="6">
    <location>
        <begin position="454"/>
        <end position="471"/>
    </location>
</feature>
<dbReference type="EMBL" id="CAJVOS010000027">
    <property type="protein sequence ID" value="CAG8127442.1"/>
    <property type="molecule type" value="Genomic_DNA"/>
</dbReference>
<evidence type="ECO:0000256" key="5">
    <source>
        <dbReference type="ARBA" id="ARBA00022840"/>
    </source>
</evidence>
<dbReference type="GO" id="GO:0005524">
    <property type="term" value="F:ATP binding"/>
    <property type="evidence" value="ECO:0007669"/>
    <property type="project" value="UniProtKB-KW"/>
</dbReference>
<keyword evidence="2" id="KW-0808">Transferase</keyword>
<evidence type="ECO:0000256" key="1">
    <source>
        <dbReference type="ARBA" id="ARBA00022527"/>
    </source>
</evidence>
<accession>A0A9W4MVF5</accession>
<reference evidence="8" key="1">
    <citation type="submission" date="2021-07" db="EMBL/GenBank/DDBJ databases">
        <authorList>
            <person name="Branca A.L. A."/>
        </authorList>
    </citation>
    <scope>NUCLEOTIDE SEQUENCE</scope>
</reference>
<evidence type="ECO:0000313" key="8">
    <source>
        <dbReference type="EMBL" id="CAG8127442.1"/>
    </source>
</evidence>
<dbReference type="PANTHER" id="PTHR24345">
    <property type="entry name" value="SERINE/THREONINE-PROTEIN KINASE PLK"/>
    <property type="match status" value="1"/>
</dbReference>
<feature type="region of interest" description="Disordered" evidence="6">
    <location>
        <begin position="379"/>
        <end position="563"/>
    </location>
</feature>
<evidence type="ECO:0000256" key="3">
    <source>
        <dbReference type="ARBA" id="ARBA00022741"/>
    </source>
</evidence>
<dbReference type="Gene3D" id="1.10.510.10">
    <property type="entry name" value="Transferase(Phosphotransferase) domain 1"/>
    <property type="match status" value="1"/>
</dbReference>
<name>A0A9W4MVF5_PENOL</name>
<dbReference type="Proteomes" id="UP001153618">
    <property type="component" value="Unassembled WGS sequence"/>
</dbReference>
<feature type="domain" description="Protein kinase" evidence="7">
    <location>
        <begin position="1"/>
        <end position="287"/>
    </location>
</feature>
<gene>
    <name evidence="8" type="ORF">POLS_LOCUS5414</name>
</gene>
<feature type="compositionally biased region" description="Polar residues" evidence="6">
    <location>
        <begin position="432"/>
        <end position="445"/>
    </location>
</feature>
<keyword evidence="3" id="KW-0547">Nucleotide-binding</keyword>
<keyword evidence="9" id="KW-1185">Reference proteome</keyword>
<dbReference type="SUPFAM" id="SSF56112">
    <property type="entry name" value="Protein kinase-like (PK-like)"/>
    <property type="match status" value="1"/>
</dbReference>
<protein>
    <recommendedName>
        <fullName evidence="7">Protein kinase domain-containing protein</fullName>
    </recommendedName>
</protein>
<evidence type="ECO:0000256" key="6">
    <source>
        <dbReference type="SAM" id="MobiDB-lite"/>
    </source>
</evidence>
<dbReference type="PROSITE" id="PS50011">
    <property type="entry name" value="PROTEIN_KINASE_DOM"/>
    <property type="match status" value="1"/>
</dbReference>
<sequence>MKQLVKTVKFLHEAGICHAGERCCSSFQKPCHFLYQLHSKVHNAKQTDIFLGIHLTSVAVLPPDIWNHDRETIERWIGKPEGKPVIRAGGKPLEKGIPVTLYRNAEWMNYLQSMIDCKVAGWLPLMDVCLLDFGGSFFEDKKPETLDQSVLTQAPETLLMGAFDYKVDTWALGDLMYFLLTERDRVDPDSVCGREYEALREASWFVEDIPEEWMSEYLKMRQEEELAEWNPIHKPTWLEHMWLLDWHLAFKSQSHKRAISTIRGMMRLLPTKRFTLKEVEDELDELVLFVKALTHESHEEYHKQMDVEFLARVEATFKRRRTTECAPSDEDESDEDESDEDESDEDEVDCEKEETVTSAKTDIMPKEEDEGLIEAALQQATDEKCEQSSSPTVSKSSLTDDHGSQSQTSPWASQSPGLETSDQDPMNMIVHESQQSEPLDLTCTTEPLHDHAVQASQESHQEQAPQQNTPSVCDKDGNLSDVKSPGPKSTPSQSHDSVEQEGLQVAEVGQGSATDLERIPQTPPESRDSPASSQQGPEKASCVDETVQRSEISDLPCLNDTPGLSATEDALEVAEMDQNTFQTGNIADETEQRLDIIAELPSGPHETPQEQQAELIQHRSEESRFSMILNHLWRPWKRLRRF</sequence>
<keyword evidence="4" id="KW-0418">Kinase</keyword>
<keyword evidence="5" id="KW-0067">ATP-binding</keyword>
<proteinExistence type="predicted"/>
<dbReference type="PANTHER" id="PTHR24345:SF91">
    <property type="entry name" value="SERINE_THREONINE-PROTEIN KINASE PLK4"/>
    <property type="match status" value="1"/>
</dbReference>
<feature type="region of interest" description="Disordered" evidence="6">
    <location>
        <begin position="320"/>
        <end position="366"/>
    </location>
</feature>
<feature type="compositionally biased region" description="Low complexity" evidence="6">
    <location>
        <begin position="388"/>
        <end position="397"/>
    </location>
</feature>
<evidence type="ECO:0000313" key="9">
    <source>
        <dbReference type="Proteomes" id="UP001153618"/>
    </source>
</evidence>
<organism evidence="8 9">
    <name type="scientific">Penicillium olsonii</name>
    <dbReference type="NCBI Taxonomy" id="99116"/>
    <lineage>
        <taxon>Eukaryota</taxon>
        <taxon>Fungi</taxon>
        <taxon>Dikarya</taxon>
        <taxon>Ascomycota</taxon>
        <taxon>Pezizomycotina</taxon>
        <taxon>Eurotiomycetes</taxon>
        <taxon>Eurotiomycetidae</taxon>
        <taxon>Eurotiales</taxon>
        <taxon>Aspergillaceae</taxon>
        <taxon>Penicillium</taxon>
    </lineage>
</organism>
<feature type="compositionally biased region" description="Polar residues" evidence="6">
    <location>
        <begin position="404"/>
        <end position="424"/>
    </location>
</feature>
<dbReference type="AlphaFoldDB" id="A0A9W4MVF5"/>
<dbReference type="InterPro" id="IPR011009">
    <property type="entry name" value="Kinase-like_dom_sf"/>
</dbReference>
<dbReference type="OrthoDB" id="5979581at2759"/>